<reference evidence="1" key="1">
    <citation type="submission" date="2020-04" db="EMBL/GenBank/DDBJ databases">
        <authorList>
            <person name="Alioto T."/>
            <person name="Alioto T."/>
            <person name="Gomez Garrido J."/>
        </authorList>
    </citation>
    <scope>NUCLEOTIDE SEQUENCE</scope>
    <source>
        <strain evidence="1">A484AB</strain>
    </source>
</reference>
<dbReference type="GO" id="GO:0003676">
    <property type="term" value="F:nucleic acid binding"/>
    <property type="evidence" value="ECO:0007669"/>
    <property type="project" value="InterPro"/>
</dbReference>
<dbReference type="Gene3D" id="3.30.420.10">
    <property type="entry name" value="Ribonuclease H-like superfamily/Ribonuclease H"/>
    <property type="match status" value="1"/>
</dbReference>
<dbReference type="SUPFAM" id="SSF53098">
    <property type="entry name" value="Ribonuclease H-like"/>
    <property type="match status" value="1"/>
</dbReference>
<dbReference type="InterPro" id="IPR036397">
    <property type="entry name" value="RNaseH_sf"/>
</dbReference>
<dbReference type="EMBL" id="CACRXK020005838">
    <property type="protein sequence ID" value="CAB4007571.1"/>
    <property type="molecule type" value="Genomic_DNA"/>
</dbReference>
<dbReference type="OrthoDB" id="6622340at2759"/>
<gene>
    <name evidence="1" type="ORF">PACLA_8A044236</name>
</gene>
<dbReference type="InterPro" id="IPR012337">
    <property type="entry name" value="RNaseH-like_sf"/>
</dbReference>
<sequence>MSLTIDKLYELHRSLSHPGMTCMTHFVKSRNLPFSVEDVKCMTQACKECQECKPEYHSPEPSHLIKATQPFERLNIDFKGPVPSDNRCRFLLTIIDEYSRFPFTFPCEDVSARTI</sequence>
<dbReference type="AlphaFoldDB" id="A0A6S7IP71"/>
<name>A0A6S7IP71_PARCT</name>
<keyword evidence="2" id="KW-1185">Reference proteome</keyword>
<protein>
    <submittedName>
        <fullName evidence="1">Pro-Pol poly</fullName>
    </submittedName>
</protein>
<dbReference type="Proteomes" id="UP001152795">
    <property type="component" value="Unassembled WGS sequence"/>
</dbReference>
<evidence type="ECO:0000313" key="2">
    <source>
        <dbReference type="Proteomes" id="UP001152795"/>
    </source>
</evidence>
<comment type="caution">
    <text evidence="1">The sequence shown here is derived from an EMBL/GenBank/DDBJ whole genome shotgun (WGS) entry which is preliminary data.</text>
</comment>
<organism evidence="1 2">
    <name type="scientific">Paramuricea clavata</name>
    <name type="common">Red gorgonian</name>
    <name type="synonym">Violescent sea-whip</name>
    <dbReference type="NCBI Taxonomy" id="317549"/>
    <lineage>
        <taxon>Eukaryota</taxon>
        <taxon>Metazoa</taxon>
        <taxon>Cnidaria</taxon>
        <taxon>Anthozoa</taxon>
        <taxon>Octocorallia</taxon>
        <taxon>Malacalcyonacea</taxon>
        <taxon>Plexauridae</taxon>
        <taxon>Paramuricea</taxon>
    </lineage>
</organism>
<dbReference type="PANTHER" id="PTHR37984">
    <property type="entry name" value="PROTEIN CBG26694"/>
    <property type="match status" value="1"/>
</dbReference>
<dbReference type="PANTHER" id="PTHR37984:SF5">
    <property type="entry name" value="PROTEIN NYNRIN-LIKE"/>
    <property type="match status" value="1"/>
</dbReference>
<proteinExistence type="predicted"/>
<dbReference type="InterPro" id="IPR050951">
    <property type="entry name" value="Retrovirus_Pol_polyprotein"/>
</dbReference>
<accession>A0A6S7IP71</accession>
<evidence type="ECO:0000313" key="1">
    <source>
        <dbReference type="EMBL" id="CAB4007571.1"/>
    </source>
</evidence>